<dbReference type="EMBL" id="KF900344">
    <property type="protein sequence ID" value="AIE91635.1"/>
    <property type="molecule type" value="Genomic_DNA"/>
</dbReference>
<dbReference type="AlphaFoldDB" id="A0A075FJI3"/>
<evidence type="ECO:0000313" key="1">
    <source>
        <dbReference type="EMBL" id="AIE91635.1"/>
    </source>
</evidence>
<sequence>MAKLVECQNASLKNQIHRIVQMKPLFQLSTRRYSEELILVKKAMNDLESNCKVNDGFQIKEPFEKAGWTFFNLELSAEMVSVIENSGMMENAGGFSISEQLKNFLGHFLESKGSNVRITKTNY</sequence>
<proteinExistence type="predicted"/>
<organism evidence="1">
    <name type="scientific">uncultured marine thaumarchaeote AD1000_12_H07</name>
    <dbReference type="NCBI Taxonomy" id="1455891"/>
    <lineage>
        <taxon>Archaea</taxon>
        <taxon>Nitrososphaerota</taxon>
        <taxon>environmental samples</taxon>
    </lineage>
</organism>
<protein>
    <submittedName>
        <fullName evidence="1">Uncharacterized protein</fullName>
    </submittedName>
</protein>
<accession>A0A075FJI3</accession>
<name>A0A075FJI3_9ARCH</name>
<reference evidence="1" key="1">
    <citation type="journal article" date="2014" name="Genome Biol. Evol.">
        <title>Pangenome evidence for extensive interdomain horizontal transfer affecting lineage core and shell genes in uncultured planktonic thaumarchaeota and euryarchaeota.</title>
        <authorList>
            <person name="Deschamps P."/>
            <person name="Zivanovic Y."/>
            <person name="Moreira D."/>
            <person name="Rodriguez-Valera F."/>
            <person name="Lopez-Garcia P."/>
        </authorList>
    </citation>
    <scope>NUCLEOTIDE SEQUENCE</scope>
</reference>